<reference evidence="1" key="1">
    <citation type="submission" date="2015-12" db="EMBL/GenBank/DDBJ databases">
        <title>De novo transcriptome assembly of four potential Pierce s Disease insect vectors from Arizona vineyards.</title>
        <authorList>
            <person name="Tassone E.E."/>
        </authorList>
    </citation>
    <scope>NUCLEOTIDE SEQUENCE</scope>
</reference>
<dbReference type="AlphaFoldDB" id="A0A1B6CGW5"/>
<feature type="non-terminal residue" evidence="1">
    <location>
        <position position="1"/>
    </location>
</feature>
<protein>
    <submittedName>
        <fullName evidence="1">Uncharacterized protein</fullName>
    </submittedName>
</protein>
<dbReference type="EMBL" id="GEDC01024665">
    <property type="protein sequence ID" value="JAS12633.1"/>
    <property type="molecule type" value="Transcribed_RNA"/>
</dbReference>
<sequence>FDRTKVLTPGIDPIDEYNEEEFKTKKKSEVVYNFESVFREHAPRDNLHLTDFDKNEMPLMKNSRVLDKSDESILSYVKRKLNDFRSVLDRGNQHEWTELMSVLGDSFSTRNVSGVFNKIKSMYYKDQVADVPLSKLLYPEKLSLKNATSFLPLILLGVDLFMLHNVQQIAWNEEEPSAQGMLRDPDVVALNSLF</sequence>
<name>A0A1B6CGW5_9HEMI</name>
<gene>
    <name evidence="1" type="ORF">g.45199</name>
</gene>
<organism evidence="1">
    <name type="scientific">Clastoptera arizonana</name>
    <name type="common">Arizona spittle bug</name>
    <dbReference type="NCBI Taxonomy" id="38151"/>
    <lineage>
        <taxon>Eukaryota</taxon>
        <taxon>Metazoa</taxon>
        <taxon>Ecdysozoa</taxon>
        <taxon>Arthropoda</taxon>
        <taxon>Hexapoda</taxon>
        <taxon>Insecta</taxon>
        <taxon>Pterygota</taxon>
        <taxon>Neoptera</taxon>
        <taxon>Paraneoptera</taxon>
        <taxon>Hemiptera</taxon>
        <taxon>Auchenorrhyncha</taxon>
        <taxon>Cercopoidea</taxon>
        <taxon>Clastopteridae</taxon>
        <taxon>Clastoptera</taxon>
    </lineage>
</organism>
<proteinExistence type="predicted"/>
<evidence type="ECO:0000313" key="1">
    <source>
        <dbReference type="EMBL" id="JAS12633.1"/>
    </source>
</evidence>
<feature type="non-terminal residue" evidence="1">
    <location>
        <position position="194"/>
    </location>
</feature>
<accession>A0A1B6CGW5</accession>